<evidence type="ECO:0000313" key="6">
    <source>
        <dbReference type="Proteomes" id="UP001500582"/>
    </source>
</evidence>
<dbReference type="SMART" id="SM00342">
    <property type="entry name" value="HTH_ARAC"/>
    <property type="match status" value="1"/>
</dbReference>
<keyword evidence="2" id="KW-0238">DNA-binding</keyword>
<dbReference type="Pfam" id="PF12833">
    <property type="entry name" value="HTH_18"/>
    <property type="match status" value="1"/>
</dbReference>
<evidence type="ECO:0000313" key="5">
    <source>
        <dbReference type="EMBL" id="GAA4326681.1"/>
    </source>
</evidence>
<gene>
    <name evidence="5" type="ORF">GCM10023149_29630</name>
</gene>
<keyword evidence="1" id="KW-0805">Transcription regulation</keyword>
<reference evidence="6" key="1">
    <citation type="journal article" date="2019" name="Int. J. Syst. Evol. Microbiol.">
        <title>The Global Catalogue of Microorganisms (GCM) 10K type strain sequencing project: providing services to taxonomists for standard genome sequencing and annotation.</title>
        <authorList>
            <consortium name="The Broad Institute Genomics Platform"/>
            <consortium name="The Broad Institute Genome Sequencing Center for Infectious Disease"/>
            <person name="Wu L."/>
            <person name="Ma J."/>
        </authorList>
    </citation>
    <scope>NUCLEOTIDE SEQUENCE [LARGE SCALE GENOMIC DNA]</scope>
    <source>
        <strain evidence="6">JCM 17705</strain>
    </source>
</reference>
<evidence type="ECO:0000256" key="3">
    <source>
        <dbReference type="ARBA" id="ARBA00023163"/>
    </source>
</evidence>
<feature type="domain" description="HTH araC/xylS-type" evidence="4">
    <location>
        <begin position="183"/>
        <end position="281"/>
    </location>
</feature>
<dbReference type="PROSITE" id="PS01124">
    <property type="entry name" value="HTH_ARAC_FAMILY_2"/>
    <property type="match status" value="1"/>
</dbReference>
<evidence type="ECO:0000259" key="4">
    <source>
        <dbReference type="PROSITE" id="PS01124"/>
    </source>
</evidence>
<protein>
    <submittedName>
        <fullName evidence="5">Helix-turn-helix domain-containing protein</fullName>
    </submittedName>
</protein>
<organism evidence="5 6">
    <name type="scientific">Mucilaginibacter gynuensis</name>
    <dbReference type="NCBI Taxonomy" id="1302236"/>
    <lineage>
        <taxon>Bacteria</taxon>
        <taxon>Pseudomonadati</taxon>
        <taxon>Bacteroidota</taxon>
        <taxon>Sphingobacteriia</taxon>
        <taxon>Sphingobacteriales</taxon>
        <taxon>Sphingobacteriaceae</taxon>
        <taxon>Mucilaginibacter</taxon>
    </lineage>
</organism>
<accession>A0ABP8GMF3</accession>
<keyword evidence="3" id="KW-0804">Transcription</keyword>
<dbReference type="InterPro" id="IPR018060">
    <property type="entry name" value="HTH_AraC"/>
</dbReference>
<proteinExistence type="predicted"/>
<dbReference type="Proteomes" id="UP001500582">
    <property type="component" value="Unassembled WGS sequence"/>
</dbReference>
<evidence type="ECO:0000256" key="1">
    <source>
        <dbReference type="ARBA" id="ARBA00023015"/>
    </source>
</evidence>
<dbReference type="PANTHER" id="PTHR43280:SF32">
    <property type="entry name" value="TRANSCRIPTIONAL REGULATORY PROTEIN"/>
    <property type="match status" value="1"/>
</dbReference>
<dbReference type="SUPFAM" id="SSF46689">
    <property type="entry name" value="Homeodomain-like"/>
    <property type="match status" value="1"/>
</dbReference>
<comment type="caution">
    <text evidence="5">The sequence shown here is derived from an EMBL/GenBank/DDBJ whole genome shotgun (WGS) entry which is preliminary data.</text>
</comment>
<evidence type="ECO:0000256" key="2">
    <source>
        <dbReference type="ARBA" id="ARBA00023125"/>
    </source>
</evidence>
<keyword evidence="6" id="KW-1185">Reference proteome</keyword>
<sequence length="299" mass="34449">MAFVNNIFDVSLKTIGLLHVNGESLNLINSDSYKAYIKALYLPKGCKIKVDFSVYDTEGPALFFISPNQVLSIEGLCTESGYFIFYNRDFYCIQIHDEEVACDGLLFNNINNMPMTAVPEEEATFINYLFTQLESEFRLKESSHEEMLRTYLKQLLIKSTRLWKQQHFEGVLTDQNNDPEAFRHFTQLVEAHYKEKHTVADYADLMLVAPKTLTHKFKRMNLPPPNEVIKNRIILEAKRLLVHTSMTAKEIAYELGYDDPAYFSRLFYIKTGDSPSAFKTKFLGQNNNPKGDPHLLSEA</sequence>
<dbReference type="InterPro" id="IPR009057">
    <property type="entry name" value="Homeodomain-like_sf"/>
</dbReference>
<dbReference type="RefSeq" id="WP_345211893.1">
    <property type="nucleotide sequence ID" value="NZ_BAABFT010000007.1"/>
</dbReference>
<name>A0ABP8GMF3_9SPHI</name>
<dbReference type="Gene3D" id="1.10.10.60">
    <property type="entry name" value="Homeodomain-like"/>
    <property type="match status" value="1"/>
</dbReference>
<dbReference type="PANTHER" id="PTHR43280">
    <property type="entry name" value="ARAC-FAMILY TRANSCRIPTIONAL REGULATOR"/>
    <property type="match status" value="1"/>
</dbReference>
<dbReference type="EMBL" id="BAABFT010000007">
    <property type="protein sequence ID" value="GAA4326681.1"/>
    <property type="molecule type" value="Genomic_DNA"/>
</dbReference>